<accession>A0A5C8NTP0</accession>
<protein>
    <submittedName>
        <fullName evidence="8">(2Fe-2S)-binding protein</fullName>
    </submittedName>
</protein>
<dbReference type="GO" id="GO:0046872">
    <property type="term" value="F:metal ion binding"/>
    <property type="evidence" value="ECO:0007669"/>
    <property type="project" value="UniProtKB-KW"/>
</dbReference>
<comment type="cofactor">
    <cofactor evidence="6">
        <name>[2Fe-2S] cluster</name>
        <dbReference type="ChEBI" id="CHEBI:190135"/>
    </cofactor>
</comment>
<dbReference type="Gene3D" id="3.10.20.30">
    <property type="match status" value="1"/>
</dbReference>
<evidence type="ECO:0000256" key="3">
    <source>
        <dbReference type="ARBA" id="ARBA00022723"/>
    </source>
</evidence>
<dbReference type="SUPFAM" id="SSF54292">
    <property type="entry name" value="2Fe-2S ferredoxin-like"/>
    <property type="match status" value="1"/>
</dbReference>
<evidence type="ECO:0000256" key="6">
    <source>
        <dbReference type="ARBA" id="ARBA00034078"/>
    </source>
</evidence>
<keyword evidence="9" id="KW-1185">Reference proteome</keyword>
<keyword evidence="3" id="KW-0479">Metal-binding</keyword>
<dbReference type="InterPro" id="IPR036010">
    <property type="entry name" value="2Fe-2S_ferredoxin-like_sf"/>
</dbReference>
<dbReference type="GO" id="GO:0140647">
    <property type="term" value="P:P450-containing electron transport chain"/>
    <property type="evidence" value="ECO:0007669"/>
    <property type="project" value="InterPro"/>
</dbReference>
<dbReference type="InterPro" id="IPR001055">
    <property type="entry name" value="Adrenodoxin-like"/>
</dbReference>
<dbReference type="GO" id="GO:0051537">
    <property type="term" value="F:2 iron, 2 sulfur cluster binding"/>
    <property type="evidence" value="ECO:0007669"/>
    <property type="project" value="UniProtKB-KW"/>
</dbReference>
<evidence type="ECO:0000256" key="1">
    <source>
        <dbReference type="ARBA" id="ARBA00010914"/>
    </source>
</evidence>
<feature type="domain" description="2Fe-2S ferredoxin-type" evidence="7">
    <location>
        <begin position="3"/>
        <end position="99"/>
    </location>
</feature>
<evidence type="ECO:0000259" key="7">
    <source>
        <dbReference type="PROSITE" id="PS51085"/>
    </source>
</evidence>
<dbReference type="InterPro" id="IPR012675">
    <property type="entry name" value="Beta-grasp_dom_sf"/>
</dbReference>
<organism evidence="8 9">
    <name type="scientific">Cerasibacillus terrae</name>
    <dbReference type="NCBI Taxonomy" id="2498845"/>
    <lineage>
        <taxon>Bacteria</taxon>
        <taxon>Bacillati</taxon>
        <taxon>Bacillota</taxon>
        <taxon>Bacilli</taxon>
        <taxon>Bacillales</taxon>
        <taxon>Bacillaceae</taxon>
        <taxon>Cerasibacillus</taxon>
    </lineage>
</organism>
<reference evidence="8 9" key="1">
    <citation type="submission" date="2019-06" db="EMBL/GenBank/DDBJ databases">
        <title>Cerasibacillus sp. nov., isolated from maize field.</title>
        <authorList>
            <person name="Lin S.-Y."/>
            <person name="Tsai C.-F."/>
            <person name="Young C.-C."/>
        </authorList>
    </citation>
    <scope>NUCLEOTIDE SEQUENCE [LARGE SCALE GENOMIC DNA]</scope>
    <source>
        <strain evidence="8 9">CC-CFT480</strain>
    </source>
</reference>
<dbReference type="OrthoDB" id="9810588at2"/>
<proteinExistence type="inferred from homology"/>
<dbReference type="PANTHER" id="PTHR23426:SF65">
    <property type="entry name" value="FERREDOXIN-2, MITOCHONDRIAL"/>
    <property type="match status" value="1"/>
</dbReference>
<dbReference type="Pfam" id="PF00111">
    <property type="entry name" value="Fer2"/>
    <property type="match status" value="1"/>
</dbReference>
<dbReference type="EMBL" id="VDUW01000005">
    <property type="protein sequence ID" value="TXL64397.1"/>
    <property type="molecule type" value="Genomic_DNA"/>
</dbReference>
<name>A0A5C8NTP0_9BACI</name>
<evidence type="ECO:0000256" key="2">
    <source>
        <dbReference type="ARBA" id="ARBA00022714"/>
    </source>
</evidence>
<comment type="caution">
    <text evidence="8">The sequence shown here is derived from an EMBL/GenBank/DDBJ whole genome shotgun (WGS) entry which is preliminary data.</text>
</comment>
<evidence type="ECO:0000313" key="9">
    <source>
        <dbReference type="Proteomes" id="UP000321574"/>
    </source>
</evidence>
<dbReference type="GO" id="GO:0009055">
    <property type="term" value="F:electron transfer activity"/>
    <property type="evidence" value="ECO:0007669"/>
    <property type="project" value="TreeGrafter"/>
</dbReference>
<dbReference type="PROSITE" id="PS51085">
    <property type="entry name" value="2FE2S_FER_2"/>
    <property type="match status" value="1"/>
</dbReference>
<dbReference type="AlphaFoldDB" id="A0A5C8NTP0"/>
<sequence>MMAKVIFHHTDGKNEEVTIRDGHTILRAAIQGRVSLRHKCGGRASCTTCRVQIPNQDGVSKPNLKEIQKLGQAGINENLRLSCQTKVYKSVDAHIPEDPYKARIRSLLKKQQEN</sequence>
<dbReference type="PANTHER" id="PTHR23426">
    <property type="entry name" value="FERREDOXIN/ADRENODOXIN"/>
    <property type="match status" value="1"/>
</dbReference>
<evidence type="ECO:0000256" key="5">
    <source>
        <dbReference type="ARBA" id="ARBA00023014"/>
    </source>
</evidence>
<keyword evidence="2" id="KW-0001">2Fe-2S</keyword>
<dbReference type="Proteomes" id="UP000321574">
    <property type="component" value="Unassembled WGS sequence"/>
</dbReference>
<evidence type="ECO:0000313" key="8">
    <source>
        <dbReference type="EMBL" id="TXL64397.1"/>
    </source>
</evidence>
<comment type="similarity">
    <text evidence="1">Belongs to the adrenodoxin/putidaredoxin family.</text>
</comment>
<dbReference type="CDD" id="cd00207">
    <property type="entry name" value="fer2"/>
    <property type="match status" value="1"/>
</dbReference>
<evidence type="ECO:0000256" key="4">
    <source>
        <dbReference type="ARBA" id="ARBA00023004"/>
    </source>
</evidence>
<dbReference type="InterPro" id="IPR001041">
    <property type="entry name" value="2Fe-2S_ferredoxin-type"/>
</dbReference>
<keyword evidence="5" id="KW-0411">Iron-sulfur</keyword>
<gene>
    <name evidence="8" type="ORF">FHP05_08710</name>
</gene>
<keyword evidence="4" id="KW-0408">Iron</keyword>